<comment type="caution">
    <text evidence="2">The sequence shown here is derived from an EMBL/GenBank/DDBJ whole genome shotgun (WGS) entry which is preliminary data.</text>
</comment>
<evidence type="ECO:0000313" key="2">
    <source>
        <dbReference type="EMBL" id="MDN5201378.1"/>
    </source>
</evidence>
<dbReference type="Proteomes" id="UP001172082">
    <property type="component" value="Unassembled WGS sequence"/>
</dbReference>
<dbReference type="EMBL" id="JAUJEA010000002">
    <property type="protein sequence ID" value="MDN5201378.1"/>
    <property type="molecule type" value="Genomic_DNA"/>
</dbReference>
<accession>A0ABT8KNU0</accession>
<proteinExistence type="predicted"/>
<keyword evidence="1" id="KW-0732">Signal</keyword>
<evidence type="ECO:0008006" key="4">
    <source>
        <dbReference type="Google" id="ProtNLM"/>
    </source>
</evidence>
<evidence type="ECO:0000313" key="3">
    <source>
        <dbReference type="Proteomes" id="UP001172082"/>
    </source>
</evidence>
<name>A0ABT8KNU0_9BACT</name>
<protein>
    <recommendedName>
        <fullName evidence="4">Cytochrome c domain-containing protein</fullName>
    </recommendedName>
</protein>
<dbReference type="PROSITE" id="PS51257">
    <property type="entry name" value="PROKAR_LIPOPROTEIN"/>
    <property type="match status" value="1"/>
</dbReference>
<feature type="chain" id="PRO_5045329831" description="Cytochrome c domain-containing protein" evidence="1">
    <location>
        <begin position="22"/>
        <end position="231"/>
    </location>
</feature>
<sequence length="231" mass="25506">MRQFFFLALLVSILYFISSCEHDPVLGTGGPIISDLCDEDTVYFVNDIVPIFVTTCSFPGGGCHDDIFSGEDGKQLTEIHKYLEKKITDADPKKTKLYERLVEDDPDLLMPKDPITKVGYELPKEQLDLIVAWLEQGGLNNFCNACDENNFTFSGAVNAIIEKNCGNTVSCHGSGSTNGDYTSYAGIKSKVDNGSFEQRVLTIGNMPPALPLQDCEMTILRKWLDDGALNN</sequence>
<reference evidence="2" key="1">
    <citation type="submission" date="2023-06" db="EMBL/GenBank/DDBJ databases">
        <title>Genomic of Parafulvivirga corallium.</title>
        <authorList>
            <person name="Wang G."/>
        </authorList>
    </citation>
    <scope>NUCLEOTIDE SEQUENCE</scope>
    <source>
        <strain evidence="2">BMA10</strain>
    </source>
</reference>
<evidence type="ECO:0000256" key="1">
    <source>
        <dbReference type="SAM" id="SignalP"/>
    </source>
</evidence>
<feature type="signal peptide" evidence="1">
    <location>
        <begin position="1"/>
        <end position="21"/>
    </location>
</feature>
<gene>
    <name evidence="2" type="ORF">QQ008_08395</name>
</gene>
<keyword evidence="3" id="KW-1185">Reference proteome</keyword>
<dbReference type="RefSeq" id="WP_346751402.1">
    <property type="nucleotide sequence ID" value="NZ_JAUJEA010000002.1"/>
</dbReference>
<organism evidence="2 3">
    <name type="scientific">Splendidivirga corallicola</name>
    <dbReference type="NCBI Taxonomy" id="3051826"/>
    <lineage>
        <taxon>Bacteria</taxon>
        <taxon>Pseudomonadati</taxon>
        <taxon>Bacteroidota</taxon>
        <taxon>Cytophagia</taxon>
        <taxon>Cytophagales</taxon>
        <taxon>Splendidivirgaceae</taxon>
        <taxon>Splendidivirga</taxon>
    </lineage>
</organism>